<dbReference type="GO" id="GO:0046872">
    <property type="term" value="F:metal ion binding"/>
    <property type="evidence" value="ECO:0007669"/>
    <property type="project" value="UniProtKB-KW"/>
</dbReference>
<dbReference type="PROSITE" id="PS00523">
    <property type="entry name" value="SULFATASE_1"/>
    <property type="match status" value="1"/>
</dbReference>
<keyword evidence="8" id="KW-1185">Reference proteome</keyword>
<keyword evidence="7" id="KW-0808">Transferase</keyword>
<dbReference type="Pfam" id="PF00884">
    <property type="entry name" value="Sulfatase"/>
    <property type="match status" value="1"/>
</dbReference>
<accession>A0A6I6JWH1</accession>
<dbReference type="Gene3D" id="3.40.720.10">
    <property type="entry name" value="Alkaline Phosphatase, subunit A"/>
    <property type="match status" value="1"/>
</dbReference>
<dbReference type="AlphaFoldDB" id="A0A6I6JWH1"/>
<protein>
    <submittedName>
        <fullName evidence="7">Sulfatase-like hydrolase/transferase</fullName>
    </submittedName>
</protein>
<feature type="signal peptide" evidence="5">
    <location>
        <begin position="1"/>
        <end position="24"/>
    </location>
</feature>
<evidence type="ECO:0000256" key="4">
    <source>
        <dbReference type="ARBA" id="ARBA00022837"/>
    </source>
</evidence>
<dbReference type="RefSeq" id="WP_158871454.1">
    <property type="nucleotide sequence ID" value="NZ_CP046401.1"/>
</dbReference>
<evidence type="ECO:0000256" key="2">
    <source>
        <dbReference type="ARBA" id="ARBA00022723"/>
    </source>
</evidence>
<dbReference type="PANTHER" id="PTHR42693">
    <property type="entry name" value="ARYLSULFATASE FAMILY MEMBER"/>
    <property type="match status" value="1"/>
</dbReference>
<proteinExistence type="inferred from homology"/>
<dbReference type="InterPro" id="IPR000917">
    <property type="entry name" value="Sulfatase_N"/>
</dbReference>
<evidence type="ECO:0000259" key="6">
    <source>
        <dbReference type="Pfam" id="PF00884"/>
    </source>
</evidence>
<keyword evidence="4" id="KW-0106">Calcium</keyword>
<dbReference type="GO" id="GO:0004065">
    <property type="term" value="F:arylsulfatase activity"/>
    <property type="evidence" value="ECO:0007669"/>
    <property type="project" value="TreeGrafter"/>
</dbReference>
<organism evidence="7 8">
    <name type="scientific">Maribellus comscasis</name>
    <dbReference type="NCBI Taxonomy" id="2681766"/>
    <lineage>
        <taxon>Bacteria</taxon>
        <taxon>Pseudomonadati</taxon>
        <taxon>Bacteroidota</taxon>
        <taxon>Bacteroidia</taxon>
        <taxon>Marinilabiliales</taxon>
        <taxon>Prolixibacteraceae</taxon>
        <taxon>Maribellus</taxon>
    </lineage>
</organism>
<feature type="domain" description="Sulfatase N-terminal" evidence="6">
    <location>
        <begin position="28"/>
        <end position="292"/>
    </location>
</feature>
<evidence type="ECO:0000256" key="3">
    <source>
        <dbReference type="ARBA" id="ARBA00022801"/>
    </source>
</evidence>
<evidence type="ECO:0000313" key="8">
    <source>
        <dbReference type="Proteomes" id="UP000428260"/>
    </source>
</evidence>
<dbReference type="EMBL" id="CP046401">
    <property type="protein sequence ID" value="QGY47505.1"/>
    <property type="molecule type" value="Genomic_DNA"/>
</dbReference>
<dbReference type="SUPFAM" id="SSF53649">
    <property type="entry name" value="Alkaline phosphatase-like"/>
    <property type="match status" value="1"/>
</dbReference>
<keyword evidence="3 7" id="KW-0378">Hydrolase</keyword>
<keyword evidence="5" id="KW-0732">Signal</keyword>
<dbReference type="CDD" id="cd16027">
    <property type="entry name" value="SGSH"/>
    <property type="match status" value="1"/>
</dbReference>
<evidence type="ECO:0000313" key="7">
    <source>
        <dbReference type="EMBL" id="QGY47505.1"/>
    </source>
</evidence>
<reference evidence="7 8" key="1">
    <citation type="submission" date="2019-11" db="EMBL/GenBank/DDBJ databases">
        <authorList>
            <person name="Zheng R.K."/>
            <person name="Sun C.M."/>
        </authorList>
    </citation>
    <scope>NUCLEOTIDE SEQUENCE [LARGE SCALE GENOMIC DNA]</scope>
    <source>
        <strain evidence="7 8">WC007</strain>
    </source>
</reference>
<name>A0A6I6JWH1_9BACT</name>
<dbReference type="Proteomes" id="UP000428260">
    <property type="component" value="Chromosome"/>
</dbReference>
<dbReference type="InterPro" id="IPR017850">
    <property type="entry name" value="Alkaline_phosphatase_core_sf"/>
</dbReference>
<gene>
    <name evidence="7" type="ORF">GM418_28690</name>
</gene>
<comment type="similarity">
    <text evidence="1">Belongs to the sulfatase family.</text>
</comment>
<sequence length="484" mass="56022">MNIKKTRITLLVCFLLFFSTLLQAQERPNILWINCDDLGIELGCYGNKDVKTPNIDQLAEQGVLYENCYATAPVCSPSRSSLITGMYPSAINCLNHRTMDKVPLPEGIKPITEYFKEAGYFCTNGKATDMTKWGKTDFNFETGNLFDGTDWNQRADGQPFFAQVQIFEPHREFYADKENPISSESVDLPDCYLDHPLIRADWALYLETVQHCDRRVGHFLTRLENEGLTDNTIIVLFGDNGRPHLRDKQFLYEGGLRVPLIIRYPKHFEAGKICTQLVSLVDVPVTSLAFANIPVSEHLQGKVFIGDNAEKREYVLGFRQRMGDAVDNSRSIMDGRYKLIWNKMPEVPWMQLSGYKKLEYPAYSIYKLFYQQGKLFYPYSLFMADSKPEIELYDIKMDPMEFENLADYPKYESIKKTLFSTLKSRLSEIEKGETPEHWEVTKEAKESSAKYYESSMRRRGLSSSSSYEDIIEYWEKKLSEKIEK</sequence>
<keyword evidence="2" id="KW-0479">Metal-binding</keyword>
<evidence type="ECO:0000256" key="5">
    <source>
        <dbReference type="SAM" id="SignalP"/>
    </source>
</evidence>
<dbReference type="GO" id="GO:0016740">
    <property type="term" value="F:transferase activity"/>
    <property type="evidence" value="ECO:0007669"/>
    <property type="project" value="UniProtKB-KW"/>
</dbReference>
<dbReference type="PANTHER" id="PTHR42693:SF53">
    <property type="entry name" value="ENDO-4-O-SULFATASE"/>
    <property type="match status" value="1"/>
</dbReference>
<feature type="chain" id="PRO_5026282643" evidence="5">
    <location>
        <begin position="25"/>
        <end position="484"/>
    </location>
</feature>
<dbReference type="KEGG" id="mcos:GM418_28690"/>
<dbReference type="InterPro" id="IPR024607">
    <property type="entry name" value="Sulfatase_CS"/>
</dbReference>
<evidence type="ECO:0000256" key="1">
    <source>
        <dbReference type="ARBA" id="ARBA00008779"/>
    </source>
</evidence>
<dbReference type="InterPro" id="IPR050738">
    <property type="entry name" value="Sulfatase"/>
</dbReference>